<evidence type="ECO:0000313" key="1">
    <source>
        <dbReference type="EMBL" id="RCV10932.1"/>
    </source>
</evidence>
<name>A0A368PZ74_SETIT</name>
<dbReference type="AlphaFoldDB" id="A0A368PZ74"/>
<gene>
    <name evidence="1" type="ORF">SETIT_2G147700v2</name>
</gene>
<accession>A0A368PZ74</accession>
<sequence length="108" mass="12577">MCRSYMLRDVYFILGSSSLSHLLVHNLLLPRKFGCISVRVLYDHIGRFKMTMFYLHFQLQLDCRRSVKLLTYDVKVTAATSGQHGCNSLSRWATQPHRHNLKCKMDNG</sequence>
<reference evidence="1" key="1">
    <citation type="journal article" date="2012" name="Nat. Biotechnol.">
        <title>Reference genome sequence of the model plant Setaria.</title>
        <authorList>
            <person name="Bennetzen J.L."/>
            <person name="Schmutz J."/>
            <person name="Wang H."/>
            <person name="Percifield R."/>
            <person name="Hawkins J."/>
            <person name="Pontaroli A.C."/>
            <person name="Estep M."/>
            <person name="Feng L."/>
            <person name="Vaughn J.N."/>
            <person name="Grimwood J."/>
            <person name="Jenkins J."/>
            <person name="Barry K."/>
            <person name="Lindquist E."/>
            <person name="Hellsten U."/>
            <person name="Deshpande S."/>
            <person name="Wang X."/>
            <person name="Wu X."/>
            <person name="Mitros T."/>
            <person name="Triplett J."/>
            <person name="Yang X."/>
            <person name="Ye C.Y."/>
            <person name="Mauro-Herrera M."/>
            <person name="Wang L."/>
            <person name="Li P."/>
            <person name="Sharma M."/>
            <person name="Sharma R."/>
            <person name="Ronald P.C."/>
            <person name="Panaud O."/>
            <person name="Kellogg E.A."/>
            <person name="Brutnell T.P."/>
            <person name="Doust A.N."/>
            <person name="Tuskan G.A."/>
            <person name="Rokhsar D."/>
            <person name="Devos K.M."/>
        </authorList>
    </citation>
    <scope>NUCLEOTIDE SEQUENCE [LARGE SCALE GENOMIC DNA]</scope>
    <source>
        <strain evidence="1">Yugu1</strain>
    </source>
</reference>
<reference evidence="1" key="2">
    <citation type="submission" date="2015-07" db="EMBL/GenBank/DDBJ databases">
        <authorList>
            <person name="Noorani M."/>
        </authorList>
    </citation>
    <scope>NUCLEOTIDE SEQUENCE</scope>
    <source>
        <strain evidence="1">Yugu1</strain>
    </source>
</reference>
<protein>
    <submittedName>
        <fullName evidence="1">Uncharacterized protein</fullName>
    </submittedName>
</protein>
<dbReference type="EMBL" id="CM003529">
    <property type="protein sequence ID" value="RCV10932.1"/>
    <property type="molecule type" value="Genomic_DNA"/>
</dbReference>
<organism evidence="1">
    <name type="scientific">Setaria italica</name>
    <name type="common">Foxtail millet</name>
    <name type="synonym">Panicum italicum</name>
    <dbReference type="NCBI Taxonomy" id="4555"/>
    <lineage>
        <taxon>Eukaryota</taxon>
        <taxon>Viridiplantae</taxon>
        <taxon>Streptophyta</taxon>
        <taxon>Embryophyta</taxon>
        <taxon>Tracheophyta</taxon>
        <taxon>Spermatophyta</taxon>
        <taxon>Magnoliopsida</taxon>
        <taxon>Liliopsida</taxon>
        <taxon>Poales</taxon>
        <taxon>Poaceae</taxon>
        <taxon>PACMAD clade</taxon>
        <taxon>Panicoideae</taxon>
        <taxon>Panicodae</taxon>
        <taxon>Paniceae</taxon>
        <taxon>Cenchrinae</taxon>
        <taxon>Setaria</taxon>
    </lineage>
</organism>
<proteinExistence type="predicted"/>